<dbReference type="GO" id="GO:0000956">
    <property type="term" value="P:nuclear-transcribed mRNA catabolic process"/>
    <property type="evidence" value="ECO:0007669"/>
    <property type="project" value="TreeGrafter"/>
</dbReference>
<dbReference type="Pfam" id="PF17777">
    <property type="entry name" value="RL10P_insert"/>
    <property type="match status" value="1"/>
</dbReference>
<dbReference type="OrthoDB" id="10262308at2759"/>
<organism evidence="7 8">
    <name type="scientific">Triparma laevis f. longispina</name>
    <dbReference type="NCBI Taxonomy" id="1714387"/>
    <lineage>
        <taxon>Eukaryota</taxon>
        <taxon>Sar</taxon>
        <taxon>Stramenopiles</taxon>
        <taxon>Ochrophyta</taxon>
        <taxon>Bolidophyceae</taxon>
        <taxon>Parmales</taxon>
        <taxon>Triparmaceae</taxon>
        <taxon>Triparma</taxon>
    </lineage>
</organism>
<evidence type="ECO:0000256" key="2">
    <source>
        <dbReference type="ARBA" id="ARBA00008889"/>
    </source>
</evidence>
<comment type="caution">
    <text evidence="7">The sequence shown here is derived from an EMBL/GenBank/DDBJ whole genome shotgun (WGS) entry which is preliminary data.</text>
</comment>
<accession>A0A9W6ZII4</accession>
<dbReference type="PANTHER" id="PTHR45841:SF1">
    <property type="entry name" value="MRNA TURNOVER PROTEIN 4 HOMOLOG"/>
    <property type="match status" value="1"/>
</dbReference>
<dbReference type="InterPro" id="IPR043164">
    <property type="entry name" value="Ribosomal_uL10-like_insert_sf"/>
</dbReference>
<dbReference type="GO" id="GO:0006364">
    <property type="term" value="P:rRNA processing"/>
    <property type="evidence" value="ECO:0007669"/>
    <property type="project" value="TreeGrafter"/>
</dbReference>
<evidence type="ECO:0000313" key="8">
    <source>
        <dbReference type="Proteomes" id="UP001165122"/>
    </source>
</evidence>
<name>A0A9W6ZII4_9STRA</name>
<evidence type="ECO:0000313" key="7">
    <source>
        <dbReference type="EMBL" id="GMH55139.1"/>
    </source>
</evidence>
<protein>
    <recommendedName>
        <fullName evidence="5">Ribosome assembly factor mrt4</fullName>
    </recommendedName>
</protein>
<dbReference type="InterPro" id="IPR001790">
    <property type="entry name" value="Ribosomal_uL10"/>
</dbReference>
<dbReference type="GO" id="GO:0005737">
    <property type="term" value="C:cytoplasm"/>
    <property type="evidence" value="ECO:0007669"/>
    <property type="project" value="UniProtKB-SubCell"/>
</dbReference>
<keyword evidence="8" id="KW-1185">Reference proteome</keyword>
<comment type="function">
    <text evidence="1 5">Component of the ribosome assembly machinery. Nuclear paralog of the ribosomal protein P0, it binds pre-60S subunits at an early stage of assembly in the nucleolus, and is replaced by P0 in cytoplasmic pre-60S subunits and mature 80S ribosomes.</text>
</comment>
<dbReference type="Gene3D" id="3.30.70.1730">
    <property type="match status" value="1"/>
</dbReference>
<proteinExistence type="inferred from homology"/>
<comment type="subunit">
    <text evidence="5">Associates with the pre-60S ribosomal particle.</text>
</comment>
<keyword evidence="5" id="KW-0690">Ribosome biogenesis</keyword>
<evidence type="ECO:0000259" key="6">
    <source>
        <dbReference type="Pfam" id="PF17777"/>
    </source>
</evidence>
<reference evidence="8" key="1">
    <citation type="journal article" date="2023" name="Commun. Biol.">
        <title>Genome analysis of Parmales, the sister group of diatoms, reveals the evolutionary specialization of diatoms from phago-mixotrophs to photoautotrophs.</title>
        <authorList>
            <person name="Ban H."/>
            <person name="Sato S."/>
            <person name="Yoshikawa S."/>
            <person name="Yamada K."/>
            <person name="Nakamura Y."/>
            <person name="Ichinomiya M."/>
            <person name="Sato N."/>
            <person name="Blanc-Mathieu R."/>
            <person name="Endo H."/>
            <person name="Kuwata A."/>
            <person name="Ogata H."/>
        </authorList>
    </citation>
    <scope>NUCLEOTIDE SEQUENCE [LARGE SCALE GENOMIC DNA]</scope>
    <source>
        <strain evidence="8">NIES 3700</strain>
    </source>
</reference>
<feature type="domain" description="Large ribosomal subunit protein uL10-like insertion" evidence="6">
    <location>
        <begin position="125"/>
        <end position="196"/>
    </location>
</feature>
<dbReference type="FunFam" id="3.30.70.1730:FF:000005">
    <property type="entry name" value="Ribosome assembly factor mrt4"/>
    <property type="match status" value="1"/>
</dbReference>
<dbReference type="AlphaFoldDB" id="A0A9W6ZII4"/>
<dbReference type="InterPro" id="IPR051742">
    <property type="entry name" value="Ribosome_Assembly_uL10"/>
</dbReference>
<keyword evidence="3 5" id="KW-0963">Cytoplasm</keyword>
<dbReference type="GO" id="GO:0005730">
    <property type="term" value="C:nucleolus"/>
    <property type="evidence" value="ECO:0007669"/>
    <property type="project" value="UniProtKB-SubCell"/>
</dbReference>
<comment type="subcellular location">
    <subcellularLocation>
        <location evidence="5">Cytoplasm</location>
    </subcellularLocation>
    <subcellularLocation>
        <location evidence="5">Nucleus</location>
        <location evidence="5">Nucleolus</location>
    </subcellularLocation>
</comment>
<dbReference type="Gene3D" id="3.90.105.20">
    <property type="match status" value="1"/>
</dbReference>
<dbReference type="EMBL" id="BRXW01000441">
    <property type="protein sequence ID" value="GMH55139.1"/>
    <property type="molecule type" value="Genomic_DNA"/>
</dbReference>
<evidence type="ECO:0000256" key="5">
    <source>
        <dbReference type="RuleBase" id="RU364039"/>
    </source>
</evidence>
<comment type="similarity">
    <text evidence="2 5">Belongs to the universal ribosomal protein uL10 family.</text>
</comment>
<gene>
    <name evidence="7" type="ORF">TrLO_g5815</name>
</gene>
<dbReference type="InterPro" id="IPR033867">
    <property type="entry name" value="Mrt4"/>
</dbReference>
<dbReference type="SUPFAM" id="SSF160369">
    <property type="entry name" value="Ribosomal protein L10-like"/>
    <property type="match status" value="1"/>
</dbReference>
<dbReference type="PANTHER" id="PTHR45841">
    <property type="entry name" value="MRNA TURNOVER PROTEIN 4 MRTO4"/>
    <property type="match status" value="1"/>
</dbReference>
<sequence length="219" mass="24413">MPTSKRTKKVNLTQTSKRTREGKQNLINDVRTAVDSHASVFLFSFDNMRSNKFKDVRLAFRDSKIFMGKNKLLQISLGKGVEDEYADGLHEVSKLISGSVGLLATSRAKEEVVSYFEDFSSADFARSGSIANSTVKLTNSDVNIHPVSMVEQFRKLGLPCEVQNGKVTLVGAKEFTVVKEGREINAEQAKILVHFGKKLATFRVKLEACWTKDGSFEQL</sequence>
<dbReference type="GO" id="GO:0000027">
    <property type="term" value="P:ribosomal large subunit assembly"/>
    <property type="evidence" value="ECO:0007669"/>
    <property type="project" value="InterPro"/>
</dbReference>
<dbReference type="GO" id="GO:0030687">
    <property type="term" value="C:preribosome, large subunit precursor"/>
    <property type="evidence" value="ECO:0007669"/>
    <property type="project" value="TreeGrafter"/>
</dbReference>
<dbReference type="CDD" id="cd05796">
    <property type="entry name" value="Ribosomal_P0_like"/>
    <property type="match status" value="1"/>
</dbReference>
<dbReference type="Proteomes" id="UP001165122">
    <property type="component" value="Unassembled WGS sequence"/>
</dbReference>
<evidence type="ECO:0000256" key="4">
    <source>
        <dbReference type="ARBA" id="ARBA00023242"/>
    </source>
</evidence>
<dbReference type="Pfam" id="PF00466">
    <property type="entry name" value="Ribosomal_L10"/>
    <property type="match status" value="1"/>
</dbReference>
<evidence type="ECO:0000256" key="1">
    <source>
        <dbReference type="ARBA" id="ARBA00004046"/>
    </source>
</evidence>
<dbReference type="GO" id="GO:0003723">
    <property type="term" value="F:RNA binding"/>
    <property type="evidence" value="ECO:0007669"/>
    <property type="project" value="TreeGrafter"/>
</dbReference>
<dbReference type="InterPro" id="IPR040637">
    <property type="entry name" value="Ribosomal_uL10-like_insert"/>
</dbReference>
<evidence type="ECO:0000256" key="3">
    <source>
        <dbReference type="ARBA" id="ARBA00022490"/>
    </source>
</evidence>
<dbReference type="InterPro" id="IPR043141">
    <property type="entry name" value="Ribosomal_uL10-like_sf"/>
</dbReference>
<keyword evidence="4 5" id="KW-0539">Nucleus</keyword>